<keyword evidence="2" id="KW-1185">Reference proteome</keyword>
<organism evidence="1 2">
    <name type="scientific">Dentiscutata erythropus</name>
    <dbReference type="NCBI Taxonomy" id="1348616"/>
    <lineage>
        <taxon>Eukaryota</taxon>
        <taxon>Fungi</taxon>
        <taxon>Fungi incertae sedis</taxon>
        <taxon>Mucoromycota</taxon>
        <taxon>Glomeromycotina</taxon>
        <taxon>Glomeromycetes</taxon>
        <taxon>Diversisporales</taxon>
        <taxon>Gigasporaceae</taxon>
        <taxon>Dentiscutata</taxon>
    </lineage>
</organism>
<name>A0A9N9HTS1_9GLOM</name>
<accession>A0A9N9HTS1</accession>
<dbReference type="EMBL" id="CAJVPY010009158">
    <property type="protein sequence ID" value="CAG8705407.1"/>
    <property type="molecule type" value="Genomic_DNA"/>
</dbReference>
<proteinExistence type="predicted"/>
<comment type="caution">
    <text evidence="1">The sequence shown here is derived from an EMBL/GenBank/DDBJ whole genome shotgun (WGS) entry which is preliminary data.</text>
</comment>
<dbReference type="AlphaFoldDB" id="A0A9N9HTS1"/>
<sequence>KRPLWKVNVPFDENIAVTLENSEEIVGLPSTIGPREDEVERLKVLLSNYETGNSTKSSPIYR</sequence>
<evidence type="ECO:0000313" key="1">
    <source>
        <dbReference type="EMBL" id="CAG8705407.1"/>
    </source>
</evidence>
<evidence type="ECO:0000313" key="2">
    <source>
        <dbReference type="Proteomes" id="UP000789405"/>
    </source>
</evidence>
<protein>
    <submittedName>
        <fullName evidence="1">28152_t:CDS:1</fullName>
    </submittedName>
</protein>
<reference evidence="1" key="1">
    <citation type="submission" date="2021-06" db="EMBL/GenBank/DDBJ databases">
        <authorList>
            <person name="Kallberg Y."/>
            <person name="Tangrot J."/>
            <person name="Rosling A."/>
        </authorList>
    </citation>
    <scope>NUCLEOTIDE SEQUENCE</scope>
    <source>
        <strain evidence="1">MA453B</strain>
    </source>
</reference>
<gene>
    <name evidence="1" type="ORF">DERYTH_LOCUS13249</name>
</gene>
<feature type="non-terminal residue" evidence="1">
    <location>
        <position position="1"/>
    </location>
</feature>
<dbReference type="Proteomes" id="UP000789405">
    <property type="component" value="Unassembled WGS sequence"/>
</dbReference>